<dbReference type="Proteomes" id="UP000192284">
    <property type="component" value="Unassembled WGS sequence"/>
</dbReference>
<dbReference type="RefSeq" id="WP_083116303.1">
    <property type="nucleotide sequence ID" value="NZ_JACKTS010000031.1"/>
</dbReference>
<protein>
    <recommendedName>
        <fullName evidence="3">PE family protein</fullName>
    </recommendedName>
</protein>
<evidence type="ECO:0000313" key="2">
    <source>
        <dbReference type="Proteomes" id="UP000192284"/>
    </source>
</evidence>
<dbReference type="EMBL" id="MVHE01000101">
    <property type="protein sequence ID" value="ORA09803.1"/>
    <property type="molecule type" value="Genomic_DNA"/>
</dbReference>
<sequence length="98" mass="10298">MESSELRIDLQQLNVMAGQWRALATEFIVLAPPAPGQPFQPTTAATAGAHTAVGLSAAAFKSRTHATINALEESVAGYVHNESIAAAKMSAQPRNQVL</sequence>
<organism evidence="1 2">
    <name type="scientific">Mycobacterium angelicum</name>
    <dbReference type="NCBI Taxonomy" id="470074"/>
    <lineage>
        <taxon>Bacteria</taxon>
        <taxon>Bacillati</taxon>
        <taxon>Actinomycetota</taxon>
        <taxon>Actinomycetes</taxon>
        <taxon>Mycobacteriales</taxon>
        <taxon>Mycobacteriaceae</taxon>
        <taxon>Mycobacterium</taxon>
    </lineage>
</organism>
<comment type="caution">
    <text evidence="1">The sequence shown here is derived from an EMBL/GenBank/DDBJ whole genome shotgun (WGS) entry which is preliminary data.</text>
</comment>
<gene>
    <name evidence="1" type="ORF">BST12_27260</name>
</gene>
<proteinExistence type="predicted"/>
<dbReference type="OrthoDB" id="4750032at2"/>
<name>A0A1W9ZA65_MYCAN</name>
<reference evidence="1 2" key="1">
    <citation type="submission" date="2017-02" db="EMBL/GenBank/DDBJ databases">
        <title>The new phylogeny of genus Mycobacterium.</title>
        <authorList>
            <person name="Tortoli E."/>
            <person name="Trovato A."/>
            <person name="Cirillo D.M."/>
        </authorList>
    </citation>
    <scope>NUCLEOTIDE SEQUENCE [LARGE SCALE GENOMIC DNA]</scope>
    <source>
        <strain evidence="1 2">DSM 45057</strain>
    </source>
</reference>
<keyword evidence="2" id="KW-1185">Reference proteome</keyword>
<evidence type="ECO:0000313" key="1">
    <source>
        <dbReference type="EMBL" id="ORA09803.1"/>
    </source>
</evidence>
<dbReference type="AlphaFoldDB" id="A0A1W9ZA65"/>
<accession>A0A1W9ZA65</accession>
<evidence type="ECO:0008006" key="3">
    <source>
        <dbReference type="Google" id="ProtNLM"/>
    </source>
</evidence>